<feature type="active site" description="Proton donor/acceptor" evidence="1">
    <location>
        <position position="145"/>
    </location>
</feature>
<keyword evidence="4" id="KW-1185">Reference proteome</keyword>
<dbReference type="InterPro" id="IPR005490">
    <property type="entry name" value="LD_TPept_cat_dom"/>
</dbReference>
<comment type="caution">
    <text evidence="3">The sequence shown here is derived from an EMBL/GenBank/DDBJ whole genome shotgun (WGS) entry which is preliminary data.</text>
</comment>
<comment type="pathway">
    <text evidence="1">Cell wall biogenesis; peptidoglycan biosynthesis.</text>
</comment>
<sequence>MKRKKKSGVRSDSIVVRAAPRDRKRALVQFGGRTVEAAIGRSGISILKREGDGATPHGTMKLIGGYLRRDRVLLPPSALPMKAIRRGMLWCDAPSHACYNRPVNAPFAASHESMMRDDGLYDVCLVMDWNISSRRRQAGSAIFFHLIRPGYEPTQGCIAVSLPTMRRMIRHMRPGMVVKVV</sequence>
<accession>A0ABS4R444</accession>
<dbReference type="PANTHER" id="PTHR38589">
    <property type="entry name" value="BLR0621 PROTEIN"/>
    <property type="match status" value="1"/>
</dbReference>
<evidence type="ECO:0000256" key="1">
    <source>
        <dbReference type="PROSITE-ProRule" id="PRU01373"/>
    </source>
</evidence>
<feature type="active site" description="Nucleophile" evidence="1">
    <location>
        <position position="157"/>
    </location>
</feature>
<reference evidence="3 4" key="1">
    <citation type="submission" date="2021-03" db="EMBL/GenBank/DDBJ databases">
        <title>Genomic Encyclopedia of Type Strains, Phase IV (KMG-IV): sequencing the most valuable type-strain genomes for metagenomic binning, comparative biology and taxonomic classification.</title>
        <authorList>
            <person name="Goeker M."/>
        </authorList>
    </citation>
    <scope>NUCLEOTIDE SEQUENCE [LARGE SCALE GENOMIC DNA]</scope>
    <source>
        <strain evidence="3 4">DSM 13372</strain>
    </source>
</reference>
<proteinExistence type="predicted"/>
<keyword evidence="1" id="KW-0133">Cell shape</keyword>
<dbReference type="Proteomes" id="UP000730739">
    <property type="component" value="Unassembled WGS sequence"/>
</dbReference>
<keyword evidence="1" id="KW-0961">Cell wall biogenesis/degradation</keyword>
<dbReference type="PROSITE" id="PS52029">
    <property type="entry name" value="LD_TPASE"/>
    <property type="match status" value="1"/>
</dbReference>
<dbReference type="EMBL" id="JAGILA010000006">
    <property type="protein sequence ID" value="MBP2237646.1"/>
    <property type="molecule type" value="Genomic_DNA"/>
</dbReference>
<dbReference type="PANTHER" id="PTHR38589:SF1">
    <property type="entry name" value="BLR0621 PROTEIN"/>
    <property type="match status" value="1"/>
</dbReference>
<dbReference type="RefSeq" id="WP_209603973.1">
    <property type="nucleotide sequence ID" value="NZ_JAGILA010000006.1"/>
</dbReference>
<name>A0ABS4R444_9HYPH</name>
<dbReference type="Pfam" id="PF03734">
    <property type="entry name" value="YkuD"/>
    <property type="match status" value="1"/>
</dbReference>
<feature type="domain" description="L,D-TPase catalytic" evidence="2">
    <location>
        <begin position="14"/>
        <end position="181"/>
    </location>
</feature>
<evidence type="ECO:0000259" key="2">
    <source>
        <dbReference type="PROSITE" id="PS52029"/>
    </source>
</evidence>
<gene>
    <name evidence="3" type="ORF">J2Z31_004169</name>
</gene>
<evidence type="ECO:0000313" key="3">
    <source>
        <dbReference type="EMBL" id="MBP2237646.1"/>
    </source>
</evidence>
<evidence type="ECO:0000313" key="4">
    <source>
        <dbReference type="Proteomes" id="UP000730739"/>
    </source>
</evidence>
<keyword evidence="1" id="KW-0573">Peptidoglycan synthesis</keyword>
<protein>
    <submittedName>
        <fullName evidence="3">L,D-peptidoglycan transpeptidase YkuD (ErfK/YbiS/YcfS/YnhG family)</fullName>
    </submittedName>
</protein>
<organism evidence="3 4">
    <name type="scientific">Sinorhizobium kostiense</name>
    <dbReference type="NCBI Taxonomy" id="76747"/>
    <lineage>
        <taxon>Bacteria</taxon>
        <taxon>Pseudomonadati</taxon>
        <taxon>Pseudomonadota</taxon>
        <taxon>Alphaproteobacteria</taxon>
        <taxon>Hyphomicrobiales</taxon>
        <taxon>Rhizobiaceae</taxon>
        <taxon>Sinorhizobium/Ensifer group</taxon>
        <taxon>Sinorhizobium</taxon>
    </lineage>
</organism>